<keyword evidence="2" id="KW-1185">Reference proteome</keyword>
<organism evidence="1 2">
    <name type="scientific">Marinomonas rhizomae</name>
    <dbReference type="NCBI Taxonomy" id="491948"/>
    <lineage>
        <taxon>Bacteria</taxon>
        <taxon>Pseudomonadati</taxon>
        <taxon>Pseudomonadota</taxon>
        <taxon>Gammaproteobacteria</taxon>
        <taxon>Oceanospirillales</taxon>
        <taxon>Oceanospirillaceae</taxon>
        <taxon>Marinomonas</taxon>
    </lineage>
</organism>
<reference evidence="1 2" key="1">
    <citation type="submission" date="2018-06" db="EMBL/GenBank/DDBJ databases">
        <title>Genomic Encyclopedia of Type Strains, Phase III (KMG-III): the genomes of soil and plant-associated and newly described type strains.</title>
        <authorList>
            <person name="Whitman W."/>
        </authorList>
    </citation>
    <scope>NUCLEOTIDE SEQUENCE [LARGE SCALE GENOMIC DNA]</scope>
    <source>
        <strain evidence="1 2">CECT 7377</strain>
    </source>
</reference>
<dbReference type="RefSeq" id="WP_113918508.1">
    <property type="nucleotide sequence ID" value="NZ_QNSE01000021.1"/>
</dbReference>
<dbReference type="EMBL" id="QNSE01000021">
    <property type="protein sequence ID" value="RBP78263.1"/>
    <property type="molecule type" value="Genomic_DNA"/>
</dbReference>
<dbReference type="AlphaFoldDB" id="A0A366IU14"/>
<protein>
    <submittedName>
        <fullName evidence="1">Uncharacterized protein</fullName>
    </submittedName>
</protein>
<comment type="caution">
    <text evidence="1">The sequence shown here is derived from an EMBL/GenBank/DDBJ whole genome shotgun (WGS) entry which is preliminary data.</text>
</comment>
<name>A0A366IU14_9GAMM</name>
<dbReference type="OrthoDB" id="6997735at2"/>
<gene>
    <name evidence="1" type="ORF">DFP80_12151</name>
</gene>
<accession>A0A366IU14</accession>
<evidence type="ECO:0000313" key="2">
    <source>
        <dbReference type="Proteomes" id="UP000252792"/>
    </source>
</evidence>
<dbReference type="Proteomes" id="UP000252792">
    <property type="component" value="Unassembled WGS sequence"/>
</dbReference>
<evidence type="ECO:0000313" key="1">
    <source>
        <dbReference type="EMBL" id="RBP78263.1"/>
    </source>
</evidence>
<sequence>MNKVVYVPAHFQAIGKEVTKKVATGEKKAGFFGGEKDVTKKVKEWEQTGFSDRWVDGERLSNDIAGAVDELNKNGYEVVTVTSVTSGNYDYSYKSTGSGHNGDSGYGYGYGYSYTEGVTIIAKKSV</sequence>
<proteinExistence type="predicted"/>